<evidence type="ECO:0000256" key="2">
    <source>
        <dbReference type="SAM" id="SignalP"/>
    </source>
</evidence>
<feature type="compositionally biased region" description="Low complexity" evidence="1">
    <location>
        <begin position="51"/>
        <end position="73"/>
    </location>
</feature>
<keyword evidence="6" id="KW-1185">Reference proteome</keyword>
<accession>A0A165AZT3</accession>
<feature type="chain" id="PRO_5007855428" evidence="2">
    <location>
        <begin position="24"/>
        <end position="615"/>
    </location>
</feature>
<dbReference type="InterPro" id="IPR048310">
    <property type="entry name" value="GxGYxYP_N_2nd"/>
</dbReference>
<dbReference type="PANTHER" id="PTHR37321">
    <property type="entry name" value="EXPORTED PROTEIN-RELATED"/>
    <property type="match status" value="1"/>
</dbReference>
<dbReference type="Proteomes" id="UP000077266">
    <property type="component" value="Unassembled WGS sequence"/>
</dbReference>
<sequence>MAPRATFLALLLTLTLLCSDATAISSRGSPRKRALNSLRKRECSAPPAPAPTTDAPTSTAQPEPAPEPTATQAPAPPPGPERSAPWNTLNFPLPKKLYVQEEPKEMGLQVLQRTLSGLASLGTLDNADVPMIWINTKGLGDTRTRQRFLNRTKVPAEDFDPDVFKLVSVYKDLGVVKGYIPYHFKEEGDDLSLNIATSLAAHFGGVVVEEGLEQQAKDLGLTMLKDARGMSYDDVMALNLPFNKEVTTLLNNIHANRDMAVAAKTLVTIDKPDAGYFKGLDNIATGGTVIGYPSSEHDGVMTASERGGKGLVASDWMSNWNVMSSGPVPKLPNFRENHKTYVDDGESHYVAFILTDGDNFAWTAGDGTSGQAWWNNTHRGEMPFTWGLPMSTMAQTAPDVLSFWKDTATENDAFINYCDAYAFVEVIHDKAGSDGLTEFFKRRQPWSHDADLDVAAVFTDAWDTPSAQAAYDDIAKASPDLNAVLSIQYGPYAAGQGKFMYGARDDGSKLPILSAKMTIWNAGPTDFLGDPNHVADVLNQWASDKSPGKPLQDRIATVLIHAWSTWQAPDDVRDIARPDGQIGGYTGGMWAARKLNQDQKVVTMWDIEDMLKAIR</sequence>
<feature type="domain" description="GxGYxYP putative glycoside hydrolase second N-terminal" evidence="4">
    <location>
        <begin position="176"/>
        <end position="236"/>
    </location>
</feature>
<dbReference type="OrthoDB" id="3243653at2759"/>
<feature type="region of interest" description="Disordered" evidence="1">
    <location>
        <begin position="25"/>
        <end position="87"/>
    </location>
</feature>
<name>A0A165AZT3_EXIGL</name>
<organism evidence="5 6">
    <name type="scientific">Exidia glandulosa HHB12029</name>
    <dbReference type="NCBI Taxonomy" id="1314781"/>
    <lineage>
        <taxon>Eukaryota</taxon>
        <taxon>Fungi</taxon>
        <taxon>Dikarya</taxon>
        <taxon>Basidiomycota</taxon>
        <taxon>Agaricomycotina</taxon>
        <taxon>Agaricomycetes</taxon>
        <taxon>Auriculariales</taxon>
        <taxon>Exidiaceae</taxon>
        <taxon>Exidia</taxon>
    </lineage>
</organism>
<evidence type="ECO:0000313" key="6">
    <source>
        <dbReference type="Proteomes" id="UP000077266"/>
    </source>
</evidence>
<dbReference type="Pfam" id="PF14323">
    <property type="entry name" value="GxGYxYP_C"/>
    <property type="match status" value="1"/>
</dbReference>
<dbReference type="EMBL" id="KV426592">
    <property type="protein sequence ID" value="KZV79582.1"/>
    <property type="molecule type" value="Genomic_DNA"/>
</dbReference>
<keyword evidence="2" id="KW-0732">Signal</keyword>
<reference evidence="5 6" key="1">
    <citation type="journal article" date="2016" name="Mol. Biol. Evol.">
        <title>Comparative Genomics of Early-Diverging Mushroom-Forming Fungi Provides Insights into the Origins of Lignocellulose Decay Capabilities.</title>
        <authorList>
            <person name="Nagy L.G."/>
            <person name="Riley R."/>
            <person name="Tritt A."/>
            <person name="Adam C."/>
            <person name="Daum C."/>
            <person name="Floudas D."/>
            <person name="Sun H."/>
            <person name="Yadav J.S."/>
            <person name="Pangilinan J."/>
            <person name="Larsson K.H."/>
            <person name="Matsuura K."/>
            <person name="Barry K."/>
            <person name="Labutti K."/>
            <person name="Kuo R."/>
            <person name="Ohm R.A."/>
            <person name="Bhattacharya S.S."/>
            <person name="Shirouzu T."/>
            <person name="Yoshinaga Y."/>
            <person name="Martin F.M."/>
            <person name="Grigoriev I.V."/>
            <person name="Hibbett D.S."/>
        </authorList>
    </citation>
    <scope>NUCLEOTIDE SEQUENCE [LARGE SCALE GENOMIC DNA]</scope>
    <source>
        <strain evidence="5 6">HHB12029</strain>
    </source>
</reference>
<protein>
    <submittedName>
        <fullName evidence="5">Uncharacterized protein</fullName>
    </submittedName>
</protein>
<dbReference type="InterPro" id="IPR038410">
    <property type="entry name" value="GxGYxYP_C_sf"/>
</dbReference>
<gene>
    <name evidence="5" type="ORF">EXIGLDRAFT_846403</name>
</gene>
<feature type="signal peptide" evidence="2">
    <location>
        <begin position="1"/>
        <end position="23"/>
    </location>
</feature>
<evidence type="ECO:0000259" key="4">
    <source>
        <dbReference type="Pfam" id="PF20957"/>
    </source>
</evidence>
<dbReference type="InterPro" id="IPR025832">
    <property type="entry name" value="GxGYxYP_C"/>
</dbReference>
<dbReference type="Pfam" id="PF20957">
    <property type="entry name" value="GxGYxYP_N_2nd"/>
    <property type="match status" value="1"/>
</dbReference>
<evidence type="ECO:0000256" key="1">
    <source>
        <dbReference type="SAM" id="MobiDB-lite"/>
    </source>
</evidence>
<evidence type="ECO:0000313" key="5">
    <source>
        <dbReference type="EMBL" id="KZV79582.1"/>
    </source>
</evidence>
<dbReference type="Gene3D" id="3.20.20.490">
    <property type="entry name" value="GxGYxYP glycoside hydrolase, C-terminal domain"/>
    <property type="match status" value="1"/>
</dbReference>
<dbReference type="InParanoid" id="A0A165AZT3"/>
<dbReference type="AlphaFoldDB" id="A0A165AZT3"/>
<evidence type="ECO:0000259" key="3">
    <source>
        <dbReference type="Pfam" id="PF14323"/>
    </source>
</evidence>
<feature type="domain" description="GxGYxYP putative glycoside hydrolase C-terminal" evidence="3">
    <location>
        <begin position="348"/>
        <end position="565"/>
    </location>
</feature>
<dbReference type="PANTHER" id="PTHR37321:SF1">
    <property type="entry name" value="EXPORTED PROTEIN"/>
    <property type="match status" value="1"/>
</dbReference>
<proteinExistence type="predicted"/>